<dbReference type="InterPro" id="IPR010977">
    <property type="entry name" value="Aromatic_deC"/>
</dbReference>
<dbReference type="PANTHER" id="PTHR11999:SF70">
    <property type="entry name" value="MIP05841P"/>
    <property type="match status" value="1"/>
</dbReference>
<dbReference type="AlphaFoldDB" id="A0A1J5QPQ3"/>
<dbReference type="EC" id="4.1.1.86" evidence="6"/>
<dbReference type="Gene3D" id="3.40.640.10">
    <property type="entry name" value="Type I PLP-dependent aspartate aminotransferase-like (Major domain)"/>
    <property type="match status" value="1"/>
</dbReference>
<gene>
    <name evidence="6" type="primary">ddc_3</name>
    <name evidence="6" type="ORF">GALL_387810</name>
</gene>
<dbReference type="InterPro" id="IPR015421">
    <property type="entry name" value="PyrdxlP-dep_Trfase_major"/>
</dbReference>
<name>A0A1J5QPQ3_9ZZZZ</name>
<proteinExistence type="inferred from homology"/>
<evidence type="ECO:0000256" key="5">
    <source>
        <dbReference type="ARBA" id="ARBA00023239"/>
    </source>
</evidence>
<dbReference type="EMBL" id="MLJW01001206">
    <property type="protein sequence ID" value="OIQ79483.1"/>
    <property type="molecule type" value="Genomic_DNA"/>
</dbReference>
<dbReference type="PANTHER" id="PTHR11999">
    <property type="entry name" value="GROUP II PYRIDOXAL-5-PHOSPHATE DECARBOXYLASE"/>
    <property type="match status" value="1"/>
</dbReference>
<dbReference type="SUPFAM" id="SSF53383">
    <property type="entry name" value="PLP-dependent transferases"/>
    <property type="match status" value="1"/>
</dbReference>
<comment type="caution">
    <text evidence="6">The sequence shown here is derived from an EMBL/GenBank/DDBJ whole genome shotgun (WGS) entry which is preliminary data.</text>
</comment>
<evidence type="ECO:0000256" key="2">
    <source>
        <dbReference type="ARBA" id="ARBA00009533"/>
    </source>
</evidence>
<protein>
    <submittedName>
        <fullName evidence="6">L-2,4-diaminobutyrate decarboxylase</fullName>
        <ecNumber evidence="6">4.1.1.86</ecNumber>
    </submittedName>
</protein>
<evidence type="ECO:0000313" key="6">
    <source>
        <dbReference type="EMBL" id="OIQ79483.1"/>
    </source>
</evidence>
<evidence type="ECO:0000256" key="3">
    <source>
        <dbReference type="ARBA" id="ARBA00022793"/>
    </source>
</evidence>
<keyword evidence="3" id="KW-0210">Decarboxylase</keyword>
<reference evidence="6" key="1">
    <citation type="submission" date="2016-10" db="EMBL/GenBank/DDBJ databases">
        <title>Sequence of Gallionella enrichment culture.</title>
        <authorList>
            <person name="Poehlein A."/>
            <person name="Muehling M."/>
            <person name="Daniel R."/>
        </authorList>
    </citation>
    <scope>NUCLEOTIDE SEQUENCE</scope>
</reference>
<dbReference type="Gene3D" id="3.90.1150.10">
    <property type="entry name" value="Aspartate Aminotransferase, domain 1"/>
    <property type="match status" value="1"/>
</dbReference>
<dbReference type="InterPro" id="IPR015424">
    <property type="entry name" value="PyrdxlP-dep_Trfase"/>
</dbReference>
<dbReference type="InterPro" id="IPR015422">
    <property type="entry name" value="PyrdxlP-dep_Trfase_small"/>
</dbReference>
<organism evidence="6">
    <name type="scientific">mine drainage metagenome</name>
    <dbReference type="NCBI Taxonomy" id="410659"/>
    <lineage>
        <taxon>unclassified sequences</taxon>
        <taxon>metagenomes</taxon>
        <taxon>ecological metagenomes</taxon>
    </lineage>
</organism>
<dbReference type="Pfam" id="PF00282">
    <property type="entry name" value="Pyridoxal_deC"/>
    <property type="match status" value="1"/>
</dbReference>
<accession>A0A1J5QPQ3</accession>
<evidence type="ECO:0000256" key="1">
    <source>
        <dbReference type="ARBA" id="ARBA00001933"/>
    </source>
</evidence>
<keyword evidence="5 6" id="KW-0456">Lyase</keyword>
<sequence>MEKKPLRLGDKRDAALKHAAEIVSKAWGEFYVAREHEPLVEPSLAATLKEALPERPMDPIQTLDLAAEVLDTSLAHSRPRFMAWIGSSGLEIGALGDLLAHSYDINLAIDSRAASELERQTLRWLGAFVGFPVGGGAFTSGGTISNITALAAARERALPGSRRTGLMNVRPAIYCSSEVHYSVRRGVELLGLGSDCIRAIPIDSNHRMQSVLLAESLERDLQDGVTPIAVIATAGTTLTGAIDPINEIADICQKHGVWLHIDGAYGLPAAGVFAKSPAFNGIERADSVSVDAHKWMFVPKACSALMVKDRRALLATFSHNESYMLHDGENGNAVDETLEYSRPLRALKLWLAFKTHGASEFREAIAANLDQAQALYDAANADPRFEVLPFRPELSVTPVRYGKNTSDEFQTRLVQKLQEDGRVFVSAAEIEGRIWMRPCFTNFRTSEEDALSLLEVAADVAKSMHDTDGDNS</sequence>
<dbReference type="GO" id="GO:0033983">
    <property type="term" value="F:diaminobutyrate decarboxylase activity"/>
    <property type="evidence" value="ECO:0007669"/>
    <property type="project" value="UniProtKB-EC"/>
</dbReference>
<comment type="similarity">
    <text evidence="2">Belongs to the group II decarboxylase family.</text>
</comment>
<comment type="cofactor">
    <cofactor evidence="1">
        <name>pyridoxal 5'-phosphate</name>
        <dbReference type="ChEBI" id="CHEBI:597326"/>
    </cofactor>
</comment>
<keyword evidence="4" id="KW-0663">Pyridoxal phosphate</keyword>
<dbReference type="GO" id="GO:0030170">
    <property type="term" value="F:pyridoxal phosphate binding"/>
    <property type="evidence" value="ECO:0007669"/>
    <property type="project" value="InterPro"/>
</dbReference>
<dbReference type="InterPro" id="IPR002129">
    <property type="entry name" value="PyrdxlP-dep_de-COase"/>
</dbReference>
<dbReference type="GO" id="GO:0019752">
    <property type="term" value="P:carboxylic acid metabolic process"/>
    <property type="evidence" value="ECO:0007669"/>
    <property type="project" value="InterPro"/>
</dbReference>
<evidence type="ECO:0000256" key="4">
    <source>
        <dbReference type="ARBA" id="ARBA00022898"/>
    </source>
</evidence>